<evidence type="ECO:0000313" key="3">
    <source>
        <dbReference type="EMBL" id="GAA97316.1"/>
    </source>
</evidence>
<dbReference type="OMA" id="MRTWEFE"/>
<dbReference type="HOGENOM" id="CLU_035438_1_1_1"/>
<dbReference type="Proteomes" id="UP000009131">
    <property type="component" value="Unassembled WGS sequence"/>
</dbReference>
<name>G7E3A6_MIXOS</name>
<evidence type="ECO:0000313" key="4">
    <source>
        <dbReference type="Proteomes" id="UP000009131"/>
    </source>
</evidence>
<dbReference type="FunCoup" id="G7E3A6">
    <property type="interactions" value="194"/>
</dbReference>
<dbReference type="eggNOG" id="KOG4174">
    <property type="taxonomic scope" value="Eukaryota"/>
</dbReference>
<dbReference type="InParanoid" id="G7E3A6"/>
<dbReference type="GO" id="GO:0070042">
    <property type="term" value="F:rRNA (uridine-N3-)-methyltransferase activity"/>
    <property type="evidence" value="ECO:0007669"/>
    <property type="project" value="InterPro"/>
</dbReference>
<reference evidence="3 4" key="2">
    <citation type="journal article" date="2012" name="Open Biol.">
        <title>Characteristics of nucleosomes and linker DNA regions on the genome of the basidiomycete Mixia osmundae revealed by mono- and dinucleosome mapping.</title>
        <authorList>
            <person name="Nishida H."/>
            <person name="Kondo S."/>
            <person name="Matsumoto T."/>
            <person name="Suzuki Y."/>
            <person name="Yoshikawa H."/>
            <person name="Taylor T.D."/>
            <person name="Sugiyama J."/>
        </authorList>
    </citation>
    <scope>NUCLEOTIDE SEQUENCE [LARGE SCALE GENOMIC DNA]</scope>
    <source>
        <strain evidence="4">CBS 9802 / IAM 14324 / JCM 22182 / KY 12970</strain>
    </source>
</reference>
<feature type="coiled-coil region" evidence="1">
    <location>
        <begin position="12"/>
        <end position="39"/>
    </location>
</feature>
<reference evidence="3 4" key="1">
    <citation type="journal article" date="2011" name="J. Gen. Appl. Microbiol.">
        <title>Draft genome sequencing of the enigmatic basidiomycete Mixia osmundae.</title>
        <authorList>
            <person name="Nishida H."/>
            <person name="Nagatsuka Y."/>
            <person name="Sugiyama J."/>
        </authorList>
    </citation>
    <scope>NUCLEOTIDE SEQUENCE [LARGE SCALE GENOMIC DNA]</scope>
    <source>
        <strain evidence="4">CBS 9802 / IAM 14324 / JCM 22182 / KY 12970</strain>
    </source>
</reference>
<dbReference type="EMBL" id="BABT02000119">
    <property type="protein sequence ID" value="GAA97316.1"/>
    <property type="molecule type" value="Genomic_DNA"/>
</dbReference>
<dbReference type="GO" id="GO:0005737">
    <property type="term" value="C:cytoplasm"/>
    <property type="evidence" value="ECO:0007669"/>
    <property type="project" value="TreeGrafter"/>
</dbReference>
<gene>
    <name evidence="3" type="primary">Mo03994</name>
    <name evidence="3" type="ORF">E5Q_03994</name>
</gene>
<dbReference type="Pfam" id="PF10354">
    <property type="entry name" value="BMT5-like"/>
    <property type="match status" value="1"/>
</dbReference>
<dbReference type="OrthoDB" id="273345at2759"/>
<sequence>MAKVRRSSKLSKALAGQQVAQARREAEIARREREEARAEALRSGKSTQKLVFAKGKAKQVSQSVLPFNKNDSILLVGEANFSFALSLFEHHLPESARRLVATSFDSLETARTKYDDLDANVAKLTERGMTVLFDVDATRLDKCKALKGKRFDRIVFNFPHTGSGEKDQARNVRTNQVLLLGFLRSAADFLTEGDASLILPKDGKPQGKKRARTDDEDELAEQASLASRQRLAMADKELKHAIGTRELDQDELDDLLEAEQDAPEHEQEEHKKPGTILITLRNTLPYTLWDVPMLARRGHKLVPTVMPMPLNRTAHLQPAYATVRSFAFQPSLYPGYAHRRTIGFQKGISTLNSEDVFLPSKYRKQDDRADDARDRSKQNDVRTWEFALVASQQ</sequence>
<proteinExistence type="predicted"/>
<feature type="domain" description="25S rRNA (uridine-N(3))-methyltransferase BMT5-like" evidence="2">
    <location>
        <begin position="74"/>
        <end position="340"/>
    </location>
</feature>
<accession>G7E3A6</accession>
<dbReference type="RefSeq" id="XP_014567920.1">
    <property type="nucleotide sequence ID" value="XM_014712434.1"/>
</dbReference>
<keyword evidence="1" id="KW-0175">Coiled coil</keyword>
<protein>
    <recommendedName>
        <fullName evidence="2">25S rRNA (uridine-N(3))-methyltransferase BMT5-like domain-containing protein</fullName>
    </recommendedName>
</protein>
<dbReference type="AlphaFoldDB" id="G7E3A6"/>
<organism evidence="3 4">
    <name type="scientific">Mixia osmundae (strain CBS 9802 / IAM 14324 / JCM 22182 / KY 12970)</name>
    <dbReference type="NCBI Taxonomy" id="764103"/>
    <lineage>
        <taxon>Eukaryota</taxon>
        <taxon>Fungi</taxon>
        <taxon>Dikarya</taxon>
        <taxon>Basidiomycota</taxon>
        <taxon>Pucciniomycotina</taxon>
        <taxon>Mixiomycetes</taxon>
        <taxon>Mixiales</taxon>
        <taxon>Mixiaceae</taxon>
        <taxon>Mixia</taxon>
    </lineage>
</organism>
<dbReference type="InterPro" id="IPR019446">
    <property type="entry name" value="BMT5-like"/>
</dbReference>
<dbReference type="PANTHER" id="PTHR11538:SF26">
    <property type="entry name" value="FERREDOXIN-FOLD ANTICODON-BINDING DOMAIN-CONTAINING PROTEIN 1"/>
    <property type="match status" value="1"/>
</dbReference>
<dbReference type="STRING" id="764103.G7E3A6"/>
<dbReference type="GO" id="GO:0070475">
    <property type="term" value="P:rRNA base methylation"/>
    <property type="evidence" value="ECO:0007669"/>
    <property type="project" value="InterPro"/>
</dbReference>
<dbReference type="PANTHER" id="PTHR11538">
    <property type="entry name" value="PHENYLALANYL-TRNA SYNTHETASE"/>
    <property type="match status" value="1"/>
</dbReference>
<evidence type="ECO:0000256" key="1">
    <source>
        <dbReference type="SAM" id="Coils"/>
    </source>
</evidence>
<keyword evidence="4" id="KW-1185">Reference proteome</keyword>
<evidence type="ECO:0000259" key="2">
    <source>
        <dbReference type="Pfam" id="PF10354"/>
    </source>
</evidence>
<comment type="caution">
    <text evidence="3">The sequence shown here is derived from an EMBL/GenBank/DDBJ whole genome shotgun (WGS) entry which is preliminary data.</text>
</comment>